<dbReference type="Pfam" id="PF05437">
    <property type="entry name" value="AzlD"/>
    <property type="match status" value="1"/>
</dbReference>
<feature type="transmembrane region" description="Helical" evidence="1">
    <location>
        <begin position="89"/>
        <end position="107"/>
    </location>
</feature>
<keyword evidence="3" id="KW-1185">Reference proteome</keyword>
<dbReference type="RefSeq" id="WP_179357355.1">
    <property type="nucleotide sequence ID" value="NZ_CP058627.1"/>
</dbReference>
<evidence type="ECO:0000313" key="2">
    <source>
        <dbReference type="EMBL" id="QLG87271.1"/>
    </source>
</evidence>
<dbReference type="KEGG" id="chiz:HQ393_02840"/>
<feature type="transmembrane region" description="Helical" evidence="1">
    <location>
        <begin position="40"/>
        <end position="60"/>
    </location>
</feature>
<protein>
    <submittedName>
        <fullName evidence="2">AzlD domain-containing protein</fullName>
    </submittedName>
</protein>
<dbReference type="Proteomes" id="UP000509597">
    <property type="component" value="Chromosome"/>
</dbReference>
<keyword evidence="1" id="KW-0812">Transmembrane</keyword>
<reference evidence="2 3" key="1">
    <citation type="submission" date="2020-07" db="EMBL/GenBank/DDBJ databases">
        <title>Complete genome sequence of Chitinibacter sp. 2T18.</title>
        <authorList>
            <person name="Bae J.-W."/>
            <person name="Choi J.-W."/>
        </authorList>
    </citation>
    <scope>NUCLEOTIDE SEQUENCE [LARGE SCALE GENOMIC DNA]</scope>
    <source>
        <strain evidence="2 3">2T18</strain>
    </source>
</reference>
<dbReference type="AlphaFoldDB" id="A0A7H9BH45"/>
<name>A0A7H9BH45_9NEIS</name>
<organism evidence="2 3">
    <name type="scientific">Chitinibacter bivalviorum</name>
    <dbReference type="NCBI Taxonomy" id="2739434"/>
    <lineage>
        <taxon>Bacteria</taxon>
        <taxon>Pseudomonadati</taxon>
        <taxon>Pseudomonadota</taxon>
        <taxon>Betaproteobacteria</taxon>
        <taxon>Neisseriales</taxon>
        <taxon>Chitinibacteraceae</taxon>
        <taxon>Chitinibacter</taxon>
    </lineage>
</organism>
<gene>
    <name evidence="2" type="ORF">HQ393_02840</name>
</gene>
<feature type="transmembrane region" description="Helical" evidence="1">
    <location>
        <begin position="6"/>
        <end position="28"/>
    </location>
</feature>
<accession>A0A7H9BH45</accession>
<proteinExistence type="predicted"/>
<evidence type="ECO:0000313" key="3">
    <source>
        <dbReference type="Proteomes" id="UP000509597"/>
    </source>
</evidence>
<keyword evidence="1" id="KW-1133">Transmembrane helix</keyword>
<dbReference type="InterPro" id="IPR008407">
    <property type="entry name" value="Brnchd-chn_aa_trnsp_AzlD"/>
</dbReference>
<dbReference type="EMBL" id="CP058627">
    <property type="protein sequence ID" value="QLG87271.1"/>
    <property type="molecule type" value="Genomic_DNA"/>
</dbReference>
<keyword evidence="1" id="KW-0472">Membrane</keyword>
<evidence type="ECO:0000256" key="1">
    <source>
        <dbReference type="SAM" id="Phobius"/>
    </source>
</evidence>
<sequence>MDIPNLILMLAGMALVTYGVRVVFFLPGVGDRLPPRLRQAMAYVPVAVLTAIIVPEVFIAQGQLNAQWQNPALWGMLATACVMWKSKRLLLAIGVGMMVYFALRSLFGY</sequence>